<organism evidence="1">
    <name type="scientific">Siphoviridae sp. ctvyM23</name>
    <dbReference type="NCBI Taxonomy" id="2826514"/>
    <lineage>
        <taxon>Viruses</taxon>
        <taxon>Duplodnaviria</taxon>
        <taxon>Heunggongvirae</taxon>
        <taxon>Uroviricota</taxon>
        <taxon>Caudoviricetes</taxon>
    </lineage>
</organism>
<evidence type="ECO:0000313" key="1">
    <source>
        <dbReference type="EMBL" id="DAD81860.1"/>
    </source>
</evidence>
<reference evidence="1" key="1">
    <citation type="journal article" date="2021" name="Proc. Natl. Acad. Sci. U.S.A.">
        <title>A Catalog of Tens of Thousands of Viruses from Human Metagenomes Reveals Hidden Associations with Chronic Diseases.</title>
        <authorList>
            <person name="Tisza M.J."/>
            <person name="Buck C.B."/>
        </authorList>
    </citation>
    <scope>NUCLEOTIDE SEQUENCE</scope>
    <source>
        <strain evidence="1">CtvyM23</strain>
    </source>
</reference>
<dbReference type="EMBL" id="BK014908">
    <property type="protein sequence ID" value="DAD81860.1"/>
    <property type="molecule type" value="Genomic_DNA"/>
</dbReference>
<accession>A0A8S5MI13</accession>
<name>A0A8S5MI13_9CAUD</name>
<protein>
    <submittedName>
        <fullName evidence="1">Uncharacterized protein</fullName>
    </submittedName>
</protein>
<sequence length="77" mass="9267">MSSESICIIFLCILYVYQSYRHWKLEKLVLKQLSDVWDFQHKVVDAIDKIFKEIEVERFARLSNNEQERNISKNSLS</sequence>
<proteinExistence type="predicted"/>